<dbReference type="Gene3D" id="1.10.10.10">
    <property type="entry name" value="Winged helix-like DNA-binding domain superfamily/Winged helix DNA-binding domain"/>
    <property type="match status" value="2"/>
</dbReference>
<reference evidence="2" key="1">
    <citation type="journal article" date="2011" name="Environ. Microbiol.">
        <title>Genomic insights into the metabolic potential of the polycyclic aromatic hydrocarbon degrading sulfate-reducing Deltaproteobacterium N47.</title>
        <authorList>
            <person name="Bergmann F."/>
            <person name="Selesi D."/>
            <person name="Weinmaier T."/>
            <person name="Tischler P."/>
            <person name="Rattei T."/>
            <person name="Meckenstock R.U."/>
        </authorList>
    </citation>
    <scope>NUCLEOTIDE SEQUENCE</scope>
</reference>
<accession>E1YKG4</accession>
<proteinExistence type="predicted"/>
<dbReference type="InterPro" id="IPR036388">
    <property type="entry name" value="WH-like_DNA-bd_sf"/>
</dbReference>
<feature type="domain" description="Putative host cell surface-exposed lipoprotein Ltp-like HTH region" evidence="1">
    <location>
        <begin position="71"/>
        <end position="114"/>
    </location>
</feature>
<dbReference type="Pfam" id="PF07553">
    <property type="entry name" value="Lipoprotein_Ltp"/>
    <property type="match status" value="2"/>
</dbReference>
<feature type="domain" description="Putative host cell surface-exposed lipoprotein Ltp-like HTH region" evidence="1">
    <location>
        <begin position="23"/>
        <end position="68"/>
    </location>
</feature>
<evidence type="ECO:0000259" key="1">
    <source>
        <dbReference type="Pfam" id="PF07553"/>
    </source>
</evidence>
<name>E1YKG4_9BACT</name>
<dbReference type="EMBL" id="FR695877">
    <property type="protein sequence ID" value="CBX30597.1"/>
    <property type="molecule type" value="Genomic_DNA"/>
</dbReference>
<gene>
    <name evidence="2" type="ORF">N47_E41090</name>
</gene>
<evidence type="ECO:0000313" key="2">
    <source>
        <dbReference type="EMBL" id="CBX30597.1"/>
    </source>
</evidence>
<sequence length="122" mass="12842">MAFVGLVVLGAALTWAEGLTGPQKNAVRSAKQYLSIQGFSRDGLIQQLSSDAGDGYSVADATVAVDSLNIDWNKQAVRSAKQYLSIMAFSCKGLIEQLSSSAGDRYTVSQATYGARQAGACQ</sequence>
<dbReference type="AlphaFoldDB" id="E1YKG4"/>
<dbReference type="InterPro" id="IPR011434">
    <property type="entry name" value="Ltp-like_HTH"/>
</dbReference>
<organism evidence="2">
    <name type="scientific">uncultured Desulfobacterium sp</name>
    <dbReference type="NCBI Taxonomy" id="201089"/>
    <lineage>
        <taxon>Bacteria</taxon>
        <taxon>Pseudomonadati</taxon>
        <taxon>Thermodesulfobacteriota</taxon>
        <taxon>Desulfobacteria</taxon>
        <taxon>Desulfobacterales</taxon>
        <taxon>Desulfobacteriaceae</taxon>
        <taxon>Desulfobacterium</taxon>
        <taxon>environmental samples</taxon>
    </lineage>
</organism>
<protein>
    <recommendedName>
        <fullName evidence="1">Putative host cell surface-exposed lipoprotein Ltp-like HTH region domain-containing protein</fullName>
    </recommendedName>
</protein>